<protein>
    <submittedName>
        <fullName evidence="1">Uncharacterized protein</fullName>
    </submittedName>
</protein>
<accession>M7N0Q0</accession>
<evidence type="ECO:0000313" key="1">
    <source>
        <dbReference type="EMBL" id="EMR00887.1"/>
    </source>
</evidence>
<evidence type="ECO:0000313" key="2">
    <source>
        <dbReference type="Proteomes" id="UP000011910"/>
    </source>
</evidence>
<reference evidence="1 2" key="1">
    <citation type="journal article" date="2013" name="Genome Announc.">
        <title>Draft Genome Sequence of Cesiribacter andamanensis Strain AMV16T, Isolated from a Soil Sample from a Mud Volcano in the Andaman Islands, India.</title>
        <authorList>
            <person name="Shivaji S."/>
            <person name="Ara S."/>
            <person name="Begum Z."/>
            <person name="Srinivas T.N."/>
            <person name="Singh A."/>
            <person name="Kumar Pinnaka A."/>
        </authorList>
    </citation>
    <scope>NUCLEOTIDE SEQUENCE [LARGE SCALE GENOMIC DNA]</scope>
    <source>
        <strain evidence="1 2">AMV16</strain>
    </source>
</reference>
<name>M7N0Q0_9BACT</name>
<dbReference type="Proteomes" id="UP000011910">
    <property type="component" value="Unassembled WGS sequence"/>
</dbReference>
<comment type="caution">
    <text evidence="1">The sequence shown here is derived from an EMBL/GenBank/DDBJ whole genome shotgun (WGS) entry which is preliminary data.</text>
</comment>
<organism evidence="1 2">
    <name type="scientific">Cesiribacter andamanensis AMV16</name>
    <dbReference type="NCBI Taxonomy" id="1279009"/>
    <lineage>
        <taxon>Bacteria</taxon>
        <taxon>Pseudomonadati</taxon>
        <taxon>Bacteroidota</taxon>
        <taxon>Cytophagia</taxon>
        <taxon>Cytophagales</taxon>
        <taxon>Cesiribacteraceae</taxon>
        <taxon>Cesiribacter</taxon>
    </lineage>
</organism>
<dbReference type="EMBL" id="AODQ01000171">
    <property type="protein sequence ID" value="EMR00887.1"/>
    <property type="molecule type" value="Genomic_DNA"/>
</dbReference>
<keyword evidence="2" id="KW-1185">Reference proteome</keyword>
<dbReference type="AlphaFoldDB" id="M7N0Q0"/>
<sequence>MLANELPQLLQVAGGVVEAVDMVQAQAADQPLIQQFFDVLVIMIKHRPILHVEADQAVDGKKAAKVDLLLGFLPVAEAVDLLFGDLPEQFPVGIYLFEASLQVAPAFGVFQQGGQLQLQFVQAFGIGSGIFQPVDLFDLL</sequence>
<proteinExistence type="predicted"/>
<gene>
    <name evidence="1" type="ORF">ADICEAN_03987</name>
</gene>